<dbReference type="Pfam" id="PF02826">
    <property type="entry name" value="2-Hacid_dh_C"/>
    <property type="match status" value="1"/>
</dbReference>
<feature type="domain" description="D-isomer specific 2-hydroxyacid dehydrogenase catalytic" evidence="5">
    <location>
        <begin position="60"/>
        <end position="319"/>
    </location>
</feature>
<dbReference type="InterPro" id="IPR006140">
    <property type="entry name" value="D-isomer_DH_NAD-bd"/>
</dbReference>
<comment type="similarity">
    <text evidence="1 4">Belongs to the D-isomer specific 2-hydroxyacid dehydrogenase family.</text>
</comment>
<keyword evidence="3" id="KW-0520">NAD</keyword>
<dbReference type="Pfam" id="PF00389">
    <property type="entry name" value="2-Hacid_dh"/>
    <property type="match status" value="1"/>
</dbReference>
<dbReference type="PANTHER" id="PTHR42789:SF1">
    <property type="entry name" value="D-ISOMER SPECIFIC 2-HYDROXYACID DEHYDROGENASE FAMILY PROTEIN (AFU_ORTHOLOGUE AFUA_6G10090)"/>
    <property type="match status" value="1"/>
</dbReference>
<evidence type="ECO:0000313" key="8">
    <source>
        <dbReference type="Proteomes" id="UP000262621"/>
    </source>
</evidence>
<dbReference type="GO" id="GO:0051287">
    <property type="term" value="F:NAD binding"/>
    <property type="evidence" value="ECO:0007669"/>
    <property type="project" value="InterPro"/>
</dbReference>
<evidence type="ECO:0000259" key="6">
    <source>
        <dbReference type="Pfam" id="PF02826"/>
    </source>
</evidence>
<comment type="caution">
    <text evidence="7">The sequence shown here is derived from an EMBL/GenBank/DDBJ whole genome shotgun (WGS) entry which is preliminary data.</text>
</comment>
<dbReference type="SUPFAM" id="SSF51735">
    <property type="entry name" value="NAD(P)-binding Rossmann-fold domains"/>
    <property type="match status" value="1"/>
</dbReference>
<accession>A0A372FS86</accession>
<keyword evidence="8" id="KW-1185">Reference proteome</keyword>
<keyword evidence="2 4" id="KW-0560">Oxidoreductase</keyword>
<evidence type="ECO:0000256" key="4">
    <source>
        <dbReference type="RuleBase" id="RU003719"/>
    </source>
</evidence>
<dbReference type="InterPro" id="IPR006139">
    <property type="entry name" value="D-isomer_2_OHA_DH_cat_dom"/>
</dbReference>
<evidence type="ECO:0000259" key="5">
    <source>
        <dbReference type="Pfam" id="PF00389"/>
    </source>
</evidence>
<protein>
    <recommendedName>
        <fullName evidence="9">Phosphoglycerate dehydrogenase</fullName>
    </recommendedName>
</protein>
<feature type="domain" description="D-isomer specific 2-hydroxyacid dehydrogenase NAD-binding" evidence="6">
    <location>
        <begin position="114"/>
        <end position="290"/>
    </location>
</feature>
<dbReference type="CDD" id="cd05198">
    <property type="entry name" value="formate_dh_like"/>
    <property type="match status" value="1"/>
</dbReference>
<dbReference type="SUPFAM" id="SSF52283">
    <property type="entry name" value="Formate/glycerate dehydrogenase catalytic domain-like"/>
    <property type="match status" value="1"/>
</dbReference>
<dbReference type="Proteomes" id="UP000262621">
    <property type="component" value="Unassembled WGS sequence"/>
</dbReference>
<evidence type="ECO:0000313" key="7">
    <source>
        <dbReference type="EMBL" id="RFS43642.1"/>
    </source>
</evidence>
<evidence type="ECO:0008006" key="9">
    <source>
        <dbReference type="Google" id="ProtNLM"/>
    </source>
</evidence>
<dbReference type="PROSITE" id="PS00671">
    <property type="entry name" value="D_2_HYDROXYACID_DH_3"/>
    <property type="match status" value="1"/>
</dbReference>
<name>A0A372FS86_9ACTN</name>
<dbReference type="Gene3D" id="3.40.50.720">
    <property type="entry name" value="NAD(P)-binding Rossmann-like Domain"/>
    <property type="match status" value="2"/>
</dbReference>
<evidence type="ECO:0000256" key="2">
    <source>
        <dbReference type="ARBA" id="ARBA00023002"/>
    </source>
</evidence>
<sequence length="322" mass="33510">MRTPRSRQGGGGTVSPGTVYVPTRWPAVDRDGPTVTYASLSALLESGAVAAPSALCVDEPVDDRLLALVPAGCLLSFSGTGVWDLVDLDRAAALGIRVSNITDYGTDAIAEHTFALILTVSRSLLRADRRVRQAAPPPDVWGTTLASRTLGVVGLGAVGRRVARLGAAFGMPVLATADREDSVRWATETQAVQLTSLADLLARADVVSLHRRYDRGAPPTIDRFALAAMKTSAILVNTARGGLVDHAALAEALAAGTIAGAGLDVFEPEPPPADHPLLRLDNVVLSPHVAAGPAEVRRRAVDAALDNAWAFVRSGCPADVTG</sequence>
<dbReference type="AlphaFoldDB" id="A0A372FS86"/>
<dbReference type="PANTHER" id="PTHR42789">
    <property type="entry name" value="D-ISOMER SPECIFIC 2-HYDROXYACID DEHYDROGENASE FAMILY PROTEIN (AFU_ORTHOLOGUE AFUA_6G10090)"/>
    <property type="match status" value="1"/>
</dbReference>
<organism evidence="7 8">
    <name type="scientific">Micromonospora craniellae</name>
    <dbReference type="NCBI Taxonomy" id="2294034"/>
    <lineage>
        <taxon>Bacteria</taxon>
        <taxon>Bacillati</taxon>
        <taxon>Actinomycetota</taxon>
        <taxon>Actinomycetes</taxon>
        <taxon>Micromonosporales</taxon>
        <taxon>Micromonosporaceae</taxon>
        <taxon>Micromonospora</taxon>
    </lineage>
</organism>
<evidence type="ECO:0000256" key="3">
    <source>
        <dbReference type="ARBA" id="ARBA00023027"/>
    </source>
</evidence>
<dbReference type="InterPro" id="IPR036291">
    <property type="entry name" value="NAD(P)-bd_dom_sf"/>
</dbReference>
<dbReference type="FunFam" id="3.40.50.720:FF:000203">
    <property type="entry name" value="D-3-phosphoglycerate dehydrogenase (SerA)"/>
    <property type="match status" value="1"/>
</dbReference>
<gene>
    <name evidence="7" type="ORF">D0Q02_26575</name>
</gene>
<reference evidence="7 8" key="1">
    <citation type="submission" date="2018-08" db="EMBL/GenBank/DDBJ databases">
        <title>Verrucosispora craniellae sp. nov., isolated from a marine sponge in the South China Sea.</title>
        <authorList>
            <person name="Li L."/>
            <person name="Lin H.W."/>
        </authorList>
    </citation>
    <scope>NUCLEOTIDE SEQUENCE [LARGE SCALE GENOMIC DNA]</scope>
    <source>
        <strain evidence="7 8">LHW63014</strain>
    </source>
</reference>
<dbReference type="InterPro" id="IPR050857">
    <property type="entry name" value="D-2-hydroxyacid_DH"/>
</dbReference>
<dbReference type="EMBL" id="QVFU01000050">
    <property type="protein sequence ID" value="RFS43642.1"/>
    <property type="molecule type" value="Genomic_DNA"/>
</dbReference>
<proteinExistence type="inferred from homology"/>
<dbReference type="GO" id="GO:0016616">
    <property type="term" value="F:oxidoreductase activity, acting on the CH-OH group of donors, NAD or NADP as acceptor"/>
    <property type="evidence" value="ECO:0007669"/>
    <property type="project" value="InterPro"/>
</dbReference>
<evidence type="ECO:0000256" key="1">
    <source>
        <dbReference type="ARBA" id="ARBA00005854"/>
    </source>
</evidence>
<dbReference type="InterPro" id="IPR029753">
    <property type="entry name" value="D-isomer_DH_CS"/>
</dbReference>